<evidence type="ECO:0000313" key="1">
    <source>
        <dbReference type="EMBL" id="CAB5214402.1"/>
    </source>
</evidence>
<dbReference type="EMBL" id="LR798243">
    <property type="protein sequence ID" value="CAB5214402.1"/>
    <property type="molecule type" value="Genomic_DNA"/>
</dbReference>
<proteinExistence type="predicted"/>
<organism evidence="1">
    <name type="scientific">uncultured Caudovirales phage</name>
    <dbReference type="NCBI Taxonomy" id="2100421"/>
    <lineage>
        <taxon>Viruses</taxon>
        <taxon>Duplodnaviria</taxon>
        <taxon>Heunggongvirae</taxon>
        <taxon>Uroviricota</taxon>
        <taxon>Caudoviricetes</taxon>
        <taxon>Peduoviridae</taxon>
        <taxon>Maltschvirus</taxon>
        <taxon>Maltschvirus maltsch</taxon>
    </lineage>
</organism>
<accession>A0A6J7WHC1</accession>
<reference evidence="1" key="1">
    <citation type="submission" date="2020-05" db="EMBL/GenBank/DDBJ databases">
        <authorList>
            <person name="Chiriac C."/>
            <person name="Salcher M."/>
            <person name="Ghai R."/>
            <person name="Kavagutti S V."/>
        </authorList>
    </citation>
    <scope>NUCLEOTIDE SEQUENCE</scope>
</reference>
<protein>
    <submittedName>
        <fullName evidence="1">Uncharacterized protein</fullName>
    </submittedName>
</protein>
<sequence length="250" mass="28457">MQQLKQIYRSNYAGENIITELNISGGEWTPSVEYIENQVTNIHTTSQAVAIGNGESRQNFDLTHIATHKSGLFAENKLQSYGCNALYRDFAPDFLIATGDAIIEEIANSGYTANKIVYTNADSILKYPGKFYLLPQNPHYDSGSLAAYMACFDGHKKVFMLGYDQYDENDNQEARINNIYKNTRGYLTTSGVQDSNFLSRSLHEVMRVYSDVEFIRVMPLDTYWVPEMLRPLANFRQIDYNAFVREADLG</sequence>
<name>A0A6J7WHC1_9CAUD</name>
<gene>
    <name evidence="1" type="ORF">UFOVP190_97</name>
</gene>